<name>A0A0A0KR35_CUCSA</name>
<dbReference type="AlphaFoldDB" id="A0A0A0KR35"/>
<dbReference type="Gramene" id="KGN51364">
    <property type="protein sequence ID" value="KGN51364"/>
    <property type="gene ID" value="Csa_5G523095"/>
</dbReference>
<proteinExistence type="predicted"/>
<evidence type="ECO:0000313" key="3">
    <source>
        <dbReference type="Proteomes" id="UP000029981"/>
    </source>
</evidence>
<keyword evidence="3" id="KW-1185">Reference proteome</keyword>
<dbReference type="Proteomes" id="UP000029981">
    <property type="component" value="Chromosome 5"/>
</dbReference>
<evidence type="ECO:0000313" key="2">
    <source>
        <dbReference type="EMBL" id="KGN51364.1"/>
    </source>
</evidence>
<reference evidence="2 3" key="3">
    <citation type="journal article" date="2010" name="BMC Genomics">
        <title>Transcriptome sequencing and comparative analysis of cucumber flowers with different sex types.</title>
        <authorList>
            <person name="Guo S."/>
            <person name="Zheng Y."/>
            <person name="Joung J.G."/>
            <person name="Liu S."/>
            <person name="Zhang Z."/>
            <person name="Crasta O.R."/>
            <person name="Sobral B.W."/>
            <person name="Xu Y."/>
            <person name="Huang S."/>
            <person name="Fei Z."/>
        </authorList>
    </citation>
    <scope>NUCLEOTIDE SEQUENCE [LARGE SCALE GENOMIC DNA]</scope>
    <source>
        <strain evidence="3">cv. 9930</strain>
    </source>
</reference>
<gene>
    <name evidence="2" type="ORF">Csa_5G523095</name>
</gene>
<evidence type="ECO:0000256" key="1">
    <source>
        <dbReference type="SAM" id="MobiDB-lite"/>
    </source>
</evidence>
<reference evidence="2 3" key="1">
    <citation type="journal article" date="2009" name="Nat. Genet.">
        <title>The genome of the cucumber, Cucumis sativus L.</title>
        <authorList>
            <person name="Huang S."/>
            <person name="Li R."/>
            <person name="Zhang Z."/>
            <person name="Li L."/>
            <person name="Gu X."/>
            <person name="Fan W."/>
            <person name="Lucas W.J."/>
            <person name="Wang X."/>
            <person name="Xie B."/>
            <person name="Ni P."/>
            <person name="Ren Y."/>
            <person name="Zhu H."/>
            <person name="Li J."/>
            <person name="Lin K."/>
            <person name="Jin W."/>
            <person name="Fei Z."/>
            <person name="Li G."/>
            <person name="Staub J."/>
            <person name="Kilian A."/>
            <person name="van der Vossen E.A."/>
            <person name="Wu Y."/>
            <person name="Guo J."/>
            <person name="He J."/>
            <person name="Jia Z."/>
            <person name="Ren Y."/>
            <person name="Tian G."/>
            <person name="Lu Y."/>
            <person name="Ruan J."/>
            <person name="Qian W."/>
            <person name="Wang M."/>
            <person name="Huang Q."/>
            <person name="Li B."/>
            <person name="Xuan Z."/>
            <person name="Cao J."/>
            <person name="Asan"/>
            <person name="Wu Z."/>
            <person name="Zhang J."/>
            <person name="Cai Q."/>
            <person name="Bai Y."/>
            <person name="Zhao B."/>
            <person name="Han Y."/>
            <person name="Li Y."/>
            <person name="Li X."/>
            <person name="Wang S."/>
            <person name="Shi Q."/>
            <person name="Liu S."/>
            <person name="Cho W.K."/>
            <person name="Kim J.Y."/>
            <person name="Xu Y."/>
            <person name="Heller-Uszynska K."/>
            <person name="Miao H."/>
            <person name="Cheng Z."/>
            <person name="Zhang S."/>
            <person name="Wu J."/>
            <person name="Yang Y."/>
            <person name="Kang H."/>
            <person name="Li M."/>
            <person name="Liang H."/>
            <person name="Ren X."/>
            <person name="Shi Z."/>
            <person name="Wen M."/>
            <person name="Jian M."/>
            <person name="Yang H."/>
            <person name="Zhang G."/>
            <person name="Yang Z."/>
            <person name="Chen R."/>
            <person name="Liu S."/>
            <person name="Li J."/>
            <person name="Ma L."/>
            <person name="Liu H."/>
            <person name="Zhou Y."/>
            <person name="Zhao J."/>
            <person name="Fang X."/>
            <person name="Li G."/>
            <person name="Fang L."/>
            <person name="Li Y."/>
            <person name="Liu D."/>
            <person name="Zheng H."/>
            <person name="Zhang Y."/>
            <person name="Qin N."/>
            <person name="Li Z."/>
            <person name="Yang G."/>
            <person name="Yang S."/>
            <person name="Bolund L."/>
            <person name="Kristiansen K."/>
            <person name="Zheng H."/>
            <person name="Li S."/>
            <person name="Zhang X."/>
            <person name="Yang H."/>
            <person name="Wang J."/>
            <person name="Sun R."/>
            <person name="Zhang B."/>
            <person name="Jiang S."/>
            <person name="Wang J."/>
            <person name="Du Y."/>
            <person name="Li S."/>
        </authorList>
    </citation>
    <scope>NUCLEOTIDE SEQUENCE [LARGE SCALE GENOMIC DNA]</scope>
    <source>
        <strain evidence="3">cv. 9930</strain>
    </source>
</reference>
<sequence>MSCIFLLAMSICSGTVPVARLMYRYTHDSDDNAVSPNTPDVKNAAMARHIANAAGTITGLKRRNTGVDTARPKSVAARVRPERPRRVPPTGTRVTTAMIFEAEGPPPLP</sequence>
<accession>A0A0A0KR35</accession>
<reference evidence="2 3" key="2">
    <citation type="journal article" date="2009" name="PLoS ONE">
        <title>An integrated genetic and cytogenetic map of the cucumber genome.</title>
        <authorList>
            <person name="Ren Y."/>
            <person name="Zhang Z."/>
            <person name="Liu J."/>
            <person name="Staub J.E."/>
            <person name="Han Y."/>
            <person name="Cheng Z."/>
            <person name="Li X."/>
            <person name="Lu J."/>
            <person name="Miao H."/>
            <person name="Kang H."/>
            <person name="Xie B."/>
            <person name="Gu X."/>
            <person name="Wang X."/>
            <person name="Du Y."/>
            <person name="Jin W."/>
            <person name="Huang S."/>
        </authorList>
    </citation>
    <scope>NUCLEOTIDE SEQUENCE [LARGE SCALE GENOMIC DNA]</scope>
    <source>
        <strain evidence="3">cv. 9930</strain>
    </source>
</reference>
<protein>
    <submittedName>
        <fullName evidence="2">Uncharacterized protein</fullName>
    </submittedName>
</protein>
<reference evidence="2 3" key="4">
    <citation type="journal article" date="2011" name="BMC Genomics">
        <title>RNA-Seq improves annotation of protein-coding genes in the cucumber genome.</title>
        <authorList>
            <person name="Li Z."/>
            <person name="Zhang Z."/>
            <person name="Yan P."/>
            <person name="Huang S."/>
            <person name="Fei Z."/>
            <person name="Lin K."/>
        </authorList>
    </citation>
    <scope>NUCLEOTIDE SEQUENCE [LARGE SCALE GENOMIC DNA]</scope>
    <source>
        <strain evidence="3">cv. 9930</strain>
    </source>
</reference>
<dbReference type="EMBL" id="CM002926">
    <property type="protein sequence ID" value="KGN51364.1"/>
    <property type="molecule type" value="Genomic_DNA"/>
</dbReference>
<feature type="region of interest" description="Disordered" evidence="1">
    <location>
        <begin position="68"/>
        <end position="91"/>
    </location>
</feature>
<organism evidence="2 3">
    <name type="scientific">Cucumis sativus</name>
    <name type="common">Cucumber</name>
    <dbReference type="NCBI Taxonomy" id="3659"/>
    <lineage>
        <taxon>Eukaryota</taxon>
        <taxon>Viridiplantae</taxon>
        <taxon>Streptophyta</taxon>
        <taxon>Embryophyta</taxon>
        <taxon>Tracheophyta</taxon>
        <taxon>Spermatophyta</taxon>
        <taxon>Magnoliopsida</taxon>
        <taxon>eudicotyledons</taxon>
        <taxon>Gunneridae</taxon>
        <taxon>Pentapetalae</taxon>
        <taxon>rosids</taxon>
        <taxon>fabids</taxon>
        <taxon>Cucurbitales</taxon>
        <taxon>Cucurbitaceae</taxon>
        <taxon>Benincaseae</taxon>
        <taxon>Cucumis</taxon>
    </lineage>
</organism>